<dbReference type="Proteomes" id="UP001648503">
    <property type="component" value="Unassembled WGS sequence"/>
</dbReference>
<dbReference type="Gene3D" id="3.30.559.10">
    <property type="entry name" value="Chloramphenicol acetyltransferase-like domain"/>
    <property type="match status" value="1"/>
</dbReference>
<evidence type="ECO:0000256" key="1">
    <source>
        <dbReference type="SAM" id="MobiDB-lite"/>
    </source>
</evidence>
<name>A0ABQ8F0Z1_9FUNG</name>
<evidence type="ECO:0000313" key="2">
    <source>
        <dbReference type="EMBL" id="KAH6590174.1"/>
    </source>
</evidence>
<evidence type="ECO:0000313" key="3">
    <source>
        <dbReference type="Proteomes" id="UP001648503"/>
    </source>
</evidence>
<dbReference type="InterPro" id="IPR052058">
    <property type="entry name" value="Alcohol_O-acetyltransferase"/>
</dbReference>
<feature type="region of interest" description="Disordered" evidence="1">
    <location>
        <begin position="21"/>
        <end position="76"/>
    </location>
</feature>
<reference evidence="2 3" key="1">
    <citation type="submission" date="2021-02" db="EMBL/GenBank/DDBJ databases">
        <title>Variation within the Batrachochytrium salamandrivorans European outbreak.</title>
        <authorList>
            <person name="Kelly M."/>
            <person name="Pasmans F."/>
            <person name="Shea T.P."/>
            <person name="Munoz J.F."/>
            <person name="Carranza S."/>
            <person name="Cuomo C.A."/>
            <person name="Martel A."/>
        </authorList>
    </citation>
    <scope>NUCLEOTIDE SEQUENCE [LARGE SCALE GENOMIC DNA]</scope>
    <source>
        <strain evidence="2 3">AMFP18/2</strain>
    </source>
</reference>
<feature type="region of interest" description="Disordered" evidence="1">
    <location>
        <begin position="90"/>
        <end position="122"/>
    </location>
</feature>
<feature type="compositionally biased region" description="Low complexity" evidence="1">
    <location>
        <begin position="97"/>
        <end position="114"/>
    </location>
</feature>
<dbReference type="EMBL" id="JAFCIX010000436">
    <property type="protein sequence ID" value="KAH6590174.1"/>
    <property type="molecule type" value="Genomic_DNA"/>
</dbReference>
<keyword evidence="3" id="KW-1185">Reference proteome</keyword>
<organism evidence="2 3">
    <name type="scientific">Batrachochytrium salamandrivorans</name>
    <dbReference type="NCBI Taxonomy" id="1357716"/>
    <lineage>
        <taxon>Eukaryota</taxon>
        <taxon>Fungi</taxon>
        <taxon>Fungi incertae sedis</taxon>
        <taxon>Chytridiomycota</taxon>
        <taxon>Chytridiomycota incertae sedis</taxon>
        <taxon>Chytridiomycetes</taxon>
        <taxon>Rhizophydiales</taxon>
        <taxon>Rhizophydiales incertae sedis</taxon>
        <taxon>Batrachochytrium</taxon>
    </lineage>
</organism>
<feature type="compositionally biased region" description="Low complexity" evidence="1">
    <location>
        <begin position="33"/>
        <end position="76"/>
    </location>
</feature>
<sequence>MDSALTTATMDVAVLNADSRCSSARQVSDEWWPNRATSPTSPTSPTNPASPTCTNKTHQTGSAALSTTTSSASCPASPTTYIATEASTEMADSLTDNSNSGSNSGGSSSNSNSSTTIGTTAIDMTNNNHNTLVDTAPFRMSCSSVTAATDTATDTATNAVETDRIAVIEAPPSRAVNPLIVRMIAAASGINGKKNQLFPDCSLGIIERYFHHSPSHQTQVIMAISLRLRLPPQAEHISETRILDLLKLAQAKHFRLASHIDYESHNATLLGRTAADLHLLHRFVPSHNGSGSDVWRRVMIEELNAHFDLYDPTVPLWRVAIVAPPSVAGDGIQLIPSSATANSPSCMPPTIDATSPISFDLVFTFHHCIGDGLSMLAFARTFLAECTAANFNALSLHLDQVPVSTEPPLLLDNYIRPSFFGIFPAIFGLLPMLGYRYRLHRFRHLLAASLRQQHLSSSRSSLESFSRLSISSTTPLLTAPAKEPTLVSTPCIPFDPVQKQPIHSDAQGVSDPQASPRLKLSYDPLLPTQSRFLMYDAAFVTDLLKHTKANHTTIAAVLIVASLACVRAIFADTARSTQSHLPRYQGWVATTSLRHLIPGSLLLHGVDKQNDAATMVFGGYSGSISEMTVGVDDRHEFWERCRRVRRTIGSGGAMFTAMRRAKLLNWVYRRPGLFKKLIHAVDVKHFSHGYSVEVANLGAWAYPTASASSHTLTQTSNANATQDTRAVLEWFGGTLNASFEGSRGLFTLGVITLGNDMSVAITYDRTVVSEDLADRFVSLFDATLYAARQSLGSRIKLGDMPCSCGGM</sequence>
<dbReference type="PANTHER" id="PTHR28037">
    <property type="entry name" value="ALCOHOL O-ACETYLTRANSFERASE 1-RELATED"/>
    <property type="match status" value="1"/>
</dbReference>
<dbReference type="PANTHER" id="PTHR28037:SF1">
    <property type="entry name" value="ALCOHOL O-ACETYLTRANSFERASE 1-RELATED"/>
    <property type="match status" value="1"/>
</dbReference>
<proteinExistence type="predicted"/>
<comment type="caution">
    <text evidence="2">The sequence shown here is derived from an EMBL/GenBank/DDBJ whole genome shotgun (WGS) entry which is preliminary data.</text>
</comment>
<gene>
    <name evidence="2" type="ORF">BASA50_009587</name>
</gene>
<protein>
    <recommendedName>
        <fullName evidence="4">O-acyltransferase WSD1 C-terminal domain-containing protein</fullName>
    </recommendedName>
</protein>
<dbReference type="InterPro" id="IPR023213">
    <property type="entry name" value="CAT-like_dom_sf"/>
</dbReference>
<accession>A0ABQ8F0Z1</accession>
<evidence type="ECO:0008006" key="4">
    <source>
        <dbReference type="Google" id="ProtNLM"/>
    </source>
</evidence>